<keyword evidence="6" id="KW-1185">Reference proteome</keyword>
<evidence type="ECO:0000313" key="5">
    <source>
        <dbReference type="EMBL" id="SHJ89150.1"/>
    </source>
</evidence>
<dbReference type="GO" id="GO:0003677">
    <property type="term" value="F:DNA binding"/>
    <property type="evidence" value="ECO:0007669"/>
    <property type="project" value="UniProtKB-KW"/>
</dbReference>
<dbReference type="Proteomes" id="UP000324252">
    <property type="component" value="Unassembled WGS sequence"/>
</dbReference>
<organism evidence="5 6">
    <name type="scientific">Lutimaribacter pacificus</name>
    <dbReference type="NCBI Taxonomy" id="391948"/>
    <lineage>
        <taxon>Bacteria</taxon>
        <taxon>Pseudomonadati</taxon>
        <taxon>Pseudomonadota</taxon>
        <taxon>Alphaproteobacteria</taxon>
        <taxon>Rhodobacterales</taxon>
        <taxon>Roseobacteraceae</taxon>
        <taxon>Lutimaribacter</taxon>
    </lineage>
</organism>
<protein>
    <submittedName>
        <fullName evidence="5">Type I restriction enzyme, S subunit</fullName>
    </submittedName>
</protein>
<dbReference type="InterPro" id="IPR044946">
    <property type="entry name" value="Restrct_endonuc_typeI_TRD_sf"/>
</dbReference>
<proteinExistence type="inferred from homology"/>
<dbReference type="PANTHER" id="PTHR30408">
    <property type="entry name" value="TYPE-1 RESTRICTION ENZYME ECOKI SPECIFICITY PROTEIN"/>
    <property type="match status" value="1"/>
</dbReference>
<reference evidence="5 6" key="1">
    <citation type="submission" date="2016-11" db="EMBL/GenBank/DDBJ databases">
        <authorList>
            <person name="Varghese N."/>
            <person name="Submissions S."/>
        </authorList>
    </citation>
    <scope>NUCLEOTIDE SEQUENCE [LARGE SCALE GENOMIC DNA]</scope>
    <source>
        <strain evidence="5 6">DSM 29620</strain>
    </source>
</reference>
<dbReference type="CDD" id="cd17273">
    <property type="entry name" value="RMtype1_S_EcoJA69PI-TRD1-CR1_like"/>
    <property type="match status" value="1"/>
</dbReference>
<evidence type="ECO:0000256" key="3">
    <source>
        <dbReference type="ARBA" id="ARBA00023125"/>
    </source>
</evidence>
<keyword evidence="3" id="KW-0238">DNA-binding</keyword>
<feature type="domain" description="Type I restriction modification DNA specificity" evidence="4">
    <location>
        <begin position="3"/>
        <end position="176"/>
    </location>
</feature>
<accession>A0A1H0GKU8</accession>
<dbReference type="InterPro" id="IPR000055">
    <property type="entry name" value="Restrct_endonuc_typeI_TRD"/>
</dbReference>
<keyword evidence="2" id="KW-0680">Restriction system</keyword>
<dbReference type="InterPro" id="IPR052021">
    <property type="entry name" value="Type-I_RS_S_subunit"/>
</dbReference>
<comment type="similarity">
    <text evidence="1">Belongs to the type-I restriction system S methylase family.</text>
</comment>
<dbReference type="OrthoDB" id="164285at2"/>
<evidence type="ECO:0000256" key="1">
    <source>
        <dbReference type="ARBA" id="ARBA00010923"/>
    </source>
</evidence>
<sequence>MSWPAVEVTEVARVVGGATPKSAIEEFWDGDVNWVTPKDLSNLDGKYIAETPRKITAQGLRSCAAELLPANSVLFSSRAPIGHVAINAEPMATNQGFKSFVPGPDLDASFLYWWLDANRGYLQSLGTGATFKEVSKAVVQRIKIPLPPLEEQRRIAGILDQADALRRLRTRALDKLNTLGQAIFHEMFGAALANQFFEFGKAVEEFRYGTSNKSGDGGLPTLRIPNVIGGGIDTGEIKNVEVTGAELNRLRLREGDVLFVRTNGNPDYVGRCASFSQDAVAGYGAETDWIFASYLIRARLSDRINPVFAKTYFASQIGRKAIRERCKTSAGQFNINTEGLSSLPFPDVSREQQDRFAETVLEIEKNSAPMKASAEAMERKFSSLQYSAFRGEL</sequence>
<gene>
    <name evidence="5" type="ORF">SAMN05444142_102273</name>
</gene>
<evidence type="ECO:0000256" key="2">
    <source>
        <dbReference type="ARBA" id="ARBA00022747"/>
    </source>
</evidence>
<dbReference type="SUPFAM" id="SSF116734">
    <property type="entry name" value="DNA methylase specificity domain"/>
    <property type="match status" value="2"/>
</dbReference>
<name>A0A1H0GKU8_9RHOB</name>
<dbReference type="RefSeq" id="WP_149787941.1">
    <property type="nucleotide sequence ID" value="NZ_FNIO01000003.1"/>
</dbReference>
<dbReference type="EMBL" id="FQZZ01000002">
    <property type="protein sequence ID" value="SHJ89150.1"/>
    <property type="molecule type" value="Genomic_DNA"/>
</dbReference>
<dbReference type="Gene3D" id="3.90.220.20">
    <property type="entry name" value="DNA methylase specificity domains"/>
    <property type="match status" value="2"/>
</dbReference>
<evidence type="ECO:0000313" key="6">
    <source>
        <dbReference type="Proteomes" id="UP000324252"/>
    </source>
</evidence>
<dbReference type="AlphaFoldDB" id="A0A1H0GKU8"/>
<dbReference type="CDD" id="cd17517">
    <property type="entry name" value="RMtype1_S_EcoKI_StySPI-TRD2-CR2_like"/>
    <property type="match status" value="1"/>
</dbReference>
<dbReference type="GO" id="GO:0009307">
    <property type="term" value="P:DNA restriction-modification system"/>
    <property type="evidence" value="ECO:0007669"/>
    <property type="project" value="UniProtKB-KW"/>
</dbReference>
<evidence type="ECO:0000259" key="4">
    <source>
        <dbReference type="Pfam" id="PF01420"/>
    </source>
</evidence>
<dbReference type="Pfam" id="PF01420">
    <property type="entry name" value="Methylase_S"/>
    <property type="match status" value="1"/>
</dbReference>
<dbReference type="PANTHER" id="PTHR30408:SF12">
    <property type="entry name" value="TYPE I RESTRICTION ENZYME MJAVIII SPECIFICITY SUBUNIT"/>
    <property type="match status" value="1"/>
</dbReference>